<dbReference type="Proteomes" id="UP001059380">
    <property type="component" value="Chromosome"/>
</dbReference>
<dbReference type="KEGG" id="orp:MOP44_04985"/>
<feature type="active site" description="Nucleophile" evidence="5">
    <location>
        <position position="103"/>
    </location>
</feature>
<dbReference type="GO" id="GO:0018786">
    <property type="term" value="F:haloalkane dehalogenase activity"/>
    <property type="evidence" value="ECO:0007669"/>
    <property type="project" value="UniProtKB-UniRule"/>
</dbReference>
<dbReference type="InterPro" id="IPR051340">
    <property type="entry name" value="Haloalkane_dehalogenase"/>
</dbReference>
<evidence type="ECO:0000313" key="8">
    <source>
        <dbReference type="Proteomes" id="UP001059380"/>
    </source>
</evidence>
<dbReference type="SUPFAM" id="SSF53474">
    <property type="entry name" value="alpha/beta-Hydrolases"/>
    <property type="match status" value="1"/>
</dbReference>
<evidence type="ECO:0000256" key="1">
    <source>
        <dbReference type="ARBA" id="ARBA00007213"/>
    </source>
</evidence>
<evidence type="ECO:0000256" key="4">
    <source>
        <dbReference type="ARBA" id="ARBA00022801"/>
    </source>
</evidence>
<dbReference type="PRINTS" id="PR00412">
    <property type="entry name" value="EPOXHYDRLASE"/>
</dbReference>
<evidence type="ECO:0000313" key="7">
    <source>
        <dbReference type="EMBL" id="UWZ85295.1"/>
    </source>
</evidence>
<dbReference type="InterPro" id="IPR023594">
    <property type="entry name" value="Haloalkane_dehalogenase_2"/>
</dbReference>
<protein>
    <recommendedName>
        <fullName evidence="3 5">Haloalkane dehalogenase</fullName>
        <ecNumber evidence="3 5">3.8.1.5</ecNumber>
    </recommendedName>
</protein>
<dbReference type="InterPro" id="IPR029058">
    <property type="entry name" value="AB_hydrolase_fold"/>
</dbReference>
<feature type="active site" description="Proton acceptor" evidence="5">
    <location>
        <position position="269"/>
    </location>
</feature>
<dbReference type="PANTHER" id="PTHR42977">
    <property type="entry name" value="HYDROLASE-RELATED"/>
    <property type="match status" value="1"/>
</dbReference>
<comment type="subunit">
    <text evidence="2 5">Monomer.</text>
</comment>
<dbReference type="PANTHER" id="PTHR42977:SF3">
    <property type="entry name" value="AB HYDROLASE-1 DOMAIN-CONTAINING PROTEIN"/>
    <property type="match status" value="1"/>
</dbReference>
<comment type="function">
    <text evidence="5">Catalyzes hydrolytic cleavage of carbon-halogen bonds in halogenated aliphatic compounds, leading to the formation of the corresponding primary alcohols, halide ions and protons.</text>
</comment>
<dbReference type="RefSeq" id="WP_260794812.1">
    <property type="nucleotide sequence ID" value="NZ_CP093313.1"/>
</dbReference>
<feature type="domain" description="AB hydrolase-1" evidence="6">
    <location>
        <begin position="33"/>
        <end position="276"/>
    </location>
</feature>
<dbReference type="InterPro" id="IPR000073">
    <property type="entry name" value="AB_hydrolase_1"/>
</dbReference>
<comment type="similarity">
    <text evidence="1 5">Belongs to the haloalkane dehalogenase family. Type 2 subfamily.</text>
</comment>
<reference evidence="7" key="1">
    <citation type="submission" date="2021-04" db="EMBL/GenBank/DDBJ databases">
        <title>Phylogenetic analysis of Acidobacteriaceae.</title>
        <authorList>
            <person name="Qiu L."/>
            <person name="Zhang Q."/>
        </authorList>
    </citation>
    <scope>NUCLEOTIDE SEQUENCE</scope>
    <source>
        <strain evidence="7">DSM 25168</strain>
    </source>
</reference>
<comment type="catalytic activity">
    <reaction evidence="5">
        <text>1-haloalkane + H2O = a halide anion + a primary alcohol + H(+)</text>
        <dbReference type="Rhea" id="RHEA:19081"/>
        <dbReference type="ChEBI" id="CHEBI:15377"/>
        <dbReference type="ChEBI" id="CHEBI:15378"/>
        <dbReference type="ChEBI" id="CHEBI:15734"/>
        <dbReference type="ChEBI" id="CHEBI:16042"/>
        <dbReference type="ChEBI" id="CHEBI:18060"/>
        <dbReference type="EC" id="3.8.1.5"/>
    </reaction>
</comment>
<dbReference type="EMBL" id="CP093313">
    <property type="protein sequence ID" value="UWZ85295.1"/>
    <property type="molecule type" value="Genomic_DNA"/>
</dbReference>
<dbReference type="Gene3D" id="3.40.50.1820">
    <property type="entry name" value="alpha/beta hydrolase"/>
    <property type="match status" value="1"/>
</dbReference>
<evidence type="ECO:0000256" key="2">
    <source>
        <dbReference type="ARBA" id="ARBA00011245"/>
    </source>
</evidence>
<organism evidence="7 8">
    <name type="scientific">Occallatibacter riparius</name>
    <dbReference type="NCBI Taxonomy" id="1002689"/>
    <lineage>
        <taxon>Bacteria</taxon>
        <taxon>Pseudomonadati</taxon>
        <taxon>Acidobacteriota</taxon>
        <taxon>Terriglobia</taxon>
        <taxon>Terriglobales</taxon>
        <taxon>Acidobacteriaceae</taxon>
        <taxon>Occallatibacter</taxon>
    </lineage>
</organism>
<dbReference type="EC" id="3.8.1.5" evidence="3 5"/>
<dbReference type="AlphaFoldDB" id="A0A9J7BRV2"/>
<dbReference type="Pfam" id="PF00561">
    <property type="entry name" value="Abhydrolase_1"/>
    <property type="match status" value="1"/>
</dbReference>
<evidence type="ECO:0000259" key="6">
    <source>
        <dbReference type="Pfam" id="PF00561"/>
    </source>
</evidence>
<keyword evidence="4 5" id="KW-0378">Hydrolase</keyword>
<keyword evidence="8" id="KW-1185">Reference proteome</keyword>
<dbReference type="HAMAP" id="MF_01231">
    <property type="entry name" value="Haloalk_dehal_type2"/>
    <property type="match status" value="1"/>
</dbReference>
<gene>
    <name evidence="5" type="primary">dhaA</name>
    <name evidence="7" type="ORF">MOP44_04985</name>
</gene>
<sequence>MNILTDIMLPQVEVLDSTMAYREAGDSAAPVALFLHGNPTSSYIWRNILPHVAPVAHCIAPDLIGFGQSGKPDIAYRFVDHARYLDAFLDAAGITSAFVVAQDWGTALAFHLAARRPGFVRGLAFMEFIRPMPTWNDFHPDQVEIFQKFRTPGVGEEMILQGNAFIEGVLPAAMARKLKEEEMAVYRAPFPTPESRVPTWRFPNELPIAGQPADVYGTLEEAHRALTQSIYPKLLFVGNPGALISPAFAESFAKRLTNCKVVHLSSGLHYLQEDHPDVIGANIKEWLVELGVTSARGAEGASLGLEK</sequence>
<dbReference type="NCBIfam" id="NF002938">
    <property type="entry name" value="PRK03592.1"/>
    <property type="match status" value="1"/>
</dbReference>
<evidence type="ECO:0000256" key="5">
    <source>
        <dbReference type="HAMAP-Rule" id="MF_01231"/>
    </source>
</evidence>
<proteinExistence type="inferred from homology"/>
<evidence type="ECO:0000256" key="3">
    <source>
        <dbReference type="ARBA" id="ARBA00012065"/>
    </source>
</evidence>
<name>A0A9J7BRV2_9BACT</name>
<dbReference type="GO" id="GO:0004301">
    <property type="term" value="F:epoxide hydrolase activity"/>
    <property type="evidence" value="ECO:0007669"/>
    <property type="project" value="TreeGrafter"/>
</dbReference>
<dbReference type="InterPro" id="IPR000639">
    <property type="entry name" value="Epox_hydrolase-like"/>
</dbReference>
<accession>A0A9J7BRV2</accession>
<feature type="active site" description="Proton donor" evidence="5">
    <location>
        <position position="127"/>
    </location>
</feature>